<dbReference type="Pfam" id="PF01590">
    <property type="entry name" value="GAF"/>
    <property type="match status" value="1"/>
</dbReference>
<feature type="domain" description="GAF" evidence="1">
    <location>
        <begin position="26"/>
        <end position="160"/>
    </location>
</feature>
<dbReference type="Proteomes" id="UP000176241">
    <property type="component" value="Unassembled WGS sequence"/>
</dbReference>
<sequence length="163" mass="18662">MKKAPIPKNEKERLAALKQLGILDTKPEERFDRITREATKQFNVPISTVSIIDEDREWYKSCQGLDKTEGERNVSFCGHAMLSKQIFIIEDTLQDERFADNPMVINPPHIRFYAGVTLRERTTGLPVGVLCIKDVKPRKLSPDEVSLLIDLANQAEDELNRRV</sequence>
<dbReference type="PANTHER" id="PTHR43102">
    <property type="entry name" value="SLR1143 PROTEIN"/>
    <property type="match status" value="1"/>
</dbReference>
<organism evidence="2 3">
    <name type="scientific">Candidatus Buchananbacteria bacterium RIFCSPHIGHO2_01_FULL_39_8</name>
    <dbReference type="NCBI Taxonomy" id="1797533"/>
    <lineage>
        <taxon>Bacteria</taxon>
        <taxon>Candidatus Buchananiibacteriota</taxon>
    </lineage>
</organism>
<name>A0A1G1XTP5_9BACT</name>
<evidence type="ECO:0000313" key="2">
    <source>
        <dbReference type="EMBL" id="OGY43351.1"/>
    </source>
</evidence>
<evidence type="ECO:0000259" key="1">
    <source>
        <dbReference type="SMART" id="SM00065"/>
    </source>
</evidence>
<dbReference type="InterPro" id="IPR029016">
    <property type="entry name" value="GAF-like_dom_sf"/>
</dbReference>
<evidence type="ECO:0000313" key="3">
    <source>
        <dbReference type="Proteomes" id="UP000176241"/>
    </source>
</evidence>
<dbReference type="SMART" id="SM00065">
    <property type="entry name" value="GAF"/>
    <property type="match status" value="1"/>
</dbReference>
<proteinExistence type="predicted"/>
<dbReference type="PANTHER" id="PTHR43102:SF2">
    <property type="entry name" value="GAF DOMAIN-CONTAINING PROTEIN"/>
    <property type="match status" value="1"/>
</dbReference>
<accession>A0A1G1XTP5</accession>
<dbReference type="InterPro" id="IPR003018">
    <property type="entry name" value="GAF"/>
</dbReference>
<dbReference type="EMBL" id="MHIC01000049">
    <property type="protein sequence ID" value="OGY43351.1"/>
    <property type="molecule type" value="Genomic_DNA"/>
</dbReference>
<protein>
    <recommendedName>
        <fullName evidence="1">GAF domain-containing protein</fullName>
    </recommendedName>
</protein>
<comment type="caution">
    <text evidence="2">The sequence shown here is derived from an EMBL/GenBank/DDBJ whole genome shotgun (WGS) entry which is preliminary data.</text>
</comment>
<dbReference type="SUPFAM" id="SSF55781">
    <property type="entry name" value="GAF domain-like"/>
    <property type="match status" value="1"/>
</dbReference>
<dbReference type="Gene3D" id="3.30.450.40">
    <property type="match status" value="1"/>
</dbReference>
<gene>
    <name evidence="2" type="ORF">A2731_00625</name>
</gene>
<dbReference type="AlphaFoldDB" id="A0A1G1XTP5"/>
<dbReference type="STRING" id="1797533.A2731_00625"/>
<reference evidence="2 3" key="1">
    <citation type="journal article" date="2016" name="Nat. Commun.">
        <title>Thousands of microbial genomes shed light on interconnected biogeochemical processes in an aquifer system.</title>
        <authorList>
            <person name="Anantharaman K."/>
            <person name="Brown C.T."/>
            <person name="Hug L.A."/>
            <person name="Sharon I."/>
            <person name="Castelle C.J."/>
            <person name="Probst A.J."/>
            <person name="Thomas B.C."/>
            <person name="Singh A."/>
            <person name="Wilkins M.J."/>
            <person name="Karaoz U."/>
            <person name="Brodie E.L."/>
            <person name="Williams K.H."/>
            <person name="Hubbard S.S."/>
            <person name="Banfield J.F."/>
        </authorList>
    </citation>
    <scope>NUCLEOTIDE SEQUENCE [LARGE SCALE GENOMIC DNA]</scope>
</reference>